<dbReference type="Proteomes" id="UP001152795">
    <property type="component" value="Unassembled WGS sequence"/>
</dbReference>
<keyword evidence="2" id="KW-1185">Reference proteome</keyword>
<sequence length="71" mass="8131">MRKELMMLGDKVGFHICKRISSQPEVIEDIPENDRLPTTKILGVLWSTKDVMFFFVYSSPSSPLKLQRGTS</sequence>
<dbReference type="EMBL" id="CACRXK020000990">
    <property type="protein sequence ID" value="CAB3986267.1"/>
    <property type="molecule type" value="Genomic_DNA"/>
</dbReference>
<name>A0A7D9HMH9_PARCT</name>
<protein>
    <submittedName>
        <fullName evidence="1">Uncharacterized protein</fullName>
    </submittedName>
</protein>
<proteinExistence type="predicted"/>
<evidence type="ECO:0000313" key="1">
    <source>
        <dbReference type="EMBL" id="CAB3986267.1"/>
    </source>
</evidence>
<gene>
    <name evidence="1" type="ORF">PACLA_8A040484</name>
</gene>
<comment type="caution">
    <text evidence="1">The sequence shown here is derived from an EMBL/GenBank/DDBJ whole genome shotgun (WGS) entry which is preliminary data.</text>
</comment>
<organism evidence="1 2">
    <name type="scientific">Paramuricea clavata</name>
    <name type="common">Red gorgonian</name>
    <name type="synonym">Violescent sea-whip</name>
    <dbReference type="NCBI Taxonomy" id="317549"/>
    <lineage>
        <taxon>Eukaryota</taxon>
        <taxon>Metazoa</taxon>
        <taxon>Cnidaria</taxon>
        <taxon>Anthozoa</taxon>
        <taxon>Octocorallia</taxon>
        <taxon>Malacalcyonacea</taxon>
        <taxon>Plexauridae</taxon>
        <taxon>Paramuricea</taxon>
    </lineage>
</organism>
<dbReference type="AlphaFoldDB" id="A0A7D9HMH9"/>
<accession>A0A7D9HMH9</accession>
<reference evidence="1" key="1">
    <citation type="submission" date="2020-04" db="EMBL/GenBank/DDBJ databases">
        <authorList>
            <person name="Alioto T."/>
            <person name="Alioto T."/>
            <person name="Gomez Garrido J."/>
        </authorList>
    </citation>
    <scope>NUCLEOTIDE SEQUENCE</scope>
    <source>
        <strain evidence="1">A484AB</strain>
    </source>
</reference>
<evidence type="ECO:0000313" key="2">
    <source>
        <dbReference type="Proteomes" id="UP001152795"/>
    </source>
</evidence>